<proteinExistence type="inferred from homology"/>
<keyword evidence="8" id="KW-1208">Phospholipid metabolism</keyword>
<evidence type="ECO:0000256" key="2">
    <source>
        <dbReference type="ARBA" id="ARBA00005983"/>
    </source>
</evidence>
<dbReference type="AlphaFoldDB" id="A0A7W4W0L1"/>
<dbReference type="InterPro" id="IPR050187">
    <property type="entry name" value="Lipid_Phosphate_FormReg"/>
</dbReference>
<dbReference type="Pfam" id="PF00781">
    <property type="entry name" value="DAGK_cat"/>
    <property type="match status" value="1"/>
</dbReference>
<evidence type="ECO:0000256" key="4">
    <source>
        <dbReference type="ARBA" id="ARBA00022741"/>
    </source>
</evidence>
<comment type="caution">
    <text evidence="10">The sequence shown here is derived from an EMBL/GenBank/DDBJ whole genome shotgun (WGS) entry which is preliminary data.</text>
</comment>
<dbReference type="Pfam" id="PF19279">
    <property type="entry name" value="YegS_C"/>
    <property type="match status" value="1"/>
</dbReference>
<dbReference type="SUPFAM" id="SSF111331">
    <property type="entry name" value="NAD kinase/diacylglycerol kinase-like"/>
    <property type="match status" value="1"/>
</dbReference>
<evidence type="ECO:0000256" key="7">
    <source>
        <dbReference type="ARBA" id="ARBA00023209"/>
    </source>
</evidence>
<protein>
    <submittedName>
        <fullName evidence="10">YegS/Rv2252/BmrU family lipid kinase</fullName>
    </submittedName>
</protein>
<comment type="similarity">
    <text evidence="2">Belongs to the diacylglycerol/lipid kinase family.</text>
</comment>
<dbReference type="Gene3D" id="3.40.50.10330">
    <property type="entry name" value="Probable inorganic polyphosphate/atp-NAD kinase, domain 1"/>
    <property type="match status" value="1"/>
</dbReference>
<evidence type="ECO:0000313" key="10">
    <source>
        <dbReference type="EMBL" id="MBB3045266.1"/>
    </source>
</evidence>
<feature type="domain" description="DAGKc" evidence="9">
    <location>
        <begin position="1"/>
        <end position="128"/>
    </location>
</feature>
<dbReference type="EMBL" id="JACHWR010000005">
    <property type="protein sequence ID" value="MBB3045266.1"/>
    <property type="molecule type" value="Genomic_DNA"/>
</dbReference>
<evidence type="ECO:0000313" key="11">
    <source>
        <dbReference type="Proteomes" id="UP000589626"/>
    </source>
</evidence>
<dbReference type="PANTHER" id="PTHR12358">
    <property type="entry name" value="SPHINGOSINE KINASE"/>
    <property type="match status" value="1"/>
</dbReference>
<dbReference type="PROSITE" id="PS50146">
    <property type="entry name" value="DAGK"/>
    <property type="match status" value="1"/>
</dbReference>
<reference evidence="10 11" key="1">
    <citation type="submission" date="2020-08" db="EMBL/GenBank/DDBJ databases">
        <title>Sequencing the genomes of 1000 actinobacteria strains.</title>
        <authorList>
            <person name="Klenk H.-P."/>
        </authorList>
    </citation>
    <scope>NUCLEOTIDE SEQUENCE [LARGE SCALE GENOMIC DNA]</scope>
    <source>
        <strain evidence="10 11">DSM 105498</strain>
    </source>
</reference>
<dbReference type="InterPro" id="IPR017438">
    <property type="entry name" value="ATP-NAD_kinase_N"/>
</dbReference>
<evidence type="ECO:0000256" key="6">
    <source>
        <dbReference type="ARBA" id="ARBA00022840"/>
    </source>
</evidence>
<keyword evidence="7" id="KW-0444">Lipid biosynthesis</keyword>
<dbReference type="RefSeq" id="WP_221200277.1">
    <property type="nucleotide sequence ID" value="NZ_JACHWR010000005.1"/>
</dbReference>
<keyword evidence="7" id="KW-0443">Lipid metabolism</keyword>
<keyword evidence="7" id="KW-0594">Phospholipid biosynthesis</keyword>
<evidence type="ECO:0000256" key="8">
    <source>
        <dbReference type="ARBA" id="ARBA00023264"/>
    </source>
</evidence>
<keyword evidence="6" id="KW-0067">ATP-binding</keyword>
<dbReference type="GO" id="GO:0005524">
    <property type="term" value="F:ATP binding"/>
    <property type="evidence" value="ECO:0007669"/>
    <property type="project" value="UniProtKB-KW"/>
</dbReference>
<dbReference type="GO" id="GO:0016301">
    <property type="term" value="F:kinase activity"/>
    <property type="evidence" value="ECO:0007669"/>
    <property type="project" value="UniProtKB-KW"/>
</dbReference>
<evidence type="ECO:0000256" key="3">
    <source>
        <dbReference type="ARBA" id="ARBA00022679"/>
    </source>
</evidence>
<dbReference type="GO" id="GO:0008654">
    <property type="term" value="P:phospholipid biosynthetic process"/>
    <property type="evidence" value="ECO:0007669"/>
    <property type="project" value="UniProtKB-KW"/>
</dbReference>
<comment type="cofactor">
    <cofactor evidence="1">
        <name>Mg(2+)</name>
        <dbReference type="ChEBI" id="CHEBI:18420"/>
    </cofactor>
</comment>
<name>A0A7W4W0L1_9ACTN</name>
<evidence type="ECO:0000256" key="5">
    <source>
        <dbReference type="ARBA" id="ARBA00022777"/>
    </source>
</evidence>
<keyword evidence="11" id="KW-1185">Reference proteome</keyword>
<evidence type="ECO:0000256" key="1">
    <source>
        <dbReference type="ARBA" id="ARBA00001946"/>
    </source>
</evidence>
<evidence type="ECO:0000259" key="9">
    <source>
        <dbReference type="PROSITE" id="PS50146"/>
    </source>
</evidence>
<keyword evidence="4" id="KW-0547">Nucleotide-binding</keyword>
<keyword evidence="5 10" id="KW-0418">Kinase</keyword>
<dbReference type="InterPro" id="IPR001206">
    <property type="entry name" value="Diacylglycerol_kinase_cat_dom"/>
</dbReference>
<gene>
    <name evidence="10" type="ORF">FHU40_005119</name>
</gene>
<dbReference type="PANTHER" id="PTHR12358:SF54">
    <property type="entry name" value="SPHINGOSINE KINASE RELATED PROTEIN"/>
    <property type="match status" value="1"/>
</dbReference>
<accession>A0A7W4W0L1</accession>
<dbReference type="Gene3D" id="2.60.200.40">
    <property type="match status" value="1"/>
</dbReference>
<dbReference type="Proteomes" id="UP000589626">
    <property type="component" value="Unassembled WGS sequence"/>
</dbReference>
<dbReference type="SMART" id="SM00046">
    <property type="entry name" value="DAGKc"/>
    <property type="match status" value="1"/>
</dbReference>
<dbReference type="InterPro" id="IPR045540">
    <property type="entry name" value="YegS/DAGK_C"/>
</dbReference>
<organism evidence="10 11">
    <name type="scientific">Nocardioides soli</name>
    <dbReference type="NCBI Taxonomy" id="1036020"/>
    <lineage>
        <taxon>Bacteria</taxon>
        <taxon>Bacillati</taxon>
        <taxon>Actinomycetota</taxon>
        <taxon>Actinomycetes</taxon>
        <taxon>Propionibacteriales</taxon>
        <taxon>Nocardioidaceae</taxon>
        <taxon>Nocardioides</taxon>
    </lineage>
</organism>
<dbReference type="InterPro" id="IPR016064">
    <property type="entry name" value="NAD/diacylglycerol_kinase_sf"/>
</dbReference>
<sequence length="309" mass="32779">MDPLLVITNSEAGTSDEERLAPALAVLRERASVEVASTSKPGELDGVLHRAGSRRIVVAGGDGSLHAVVSALHRRRELKDAVLGLIPLGTGNDFARGTGLPLEPAEAARVVLAGAPRPMDLVVDEVGEVVVNNVHVGAGAEASRRGAAWKNRLGSLGFGPVNLGRLGYPIGAVRTAIDPPTVRLRVEVDGEVACDVDEPVLMVAVGNGPSVGGGTRLTPEADPFDGRLDVMISRSTGPLARVLYGLRLGSATHHHRDDVTYLRGERVSVSGGPFWCSADGEIYGPERQRTWRVETTAYHLLLPRDRDRD</sequence>
<keyword evidence="3" id="KW-0808">Transferase</keyword>